<comment type="caution">
    <text evidence="4">The sequence shown here is derived from an EMBL/GenBank/DDBJ whole genome shotgun (WGS) entry which is preliminary data.</text>
</comment>
<evidence type="ECO:0000313" key="4">
    <source>
        <dbReference type="EMBL" id="KRT36416.1"/>
    </source>
</evidence>
<dbReference type="RefSeq" id="WP_009200896.1">
    <property type="nucleotide sequence ID" value="NZ_ACJX03000001.1"/>
</dbReference>
<dbReference type="Proteomes" id="UP000005273">
    <property type="component" value="Unassembled WGS sequence"/>
</dbReference>
<accession>A0A0T5XDI0</accession>
<reference evidence="5" key="1">
    <citation type="submission" date="2012-09" db="EMBL/GenBank/DDBJ databases">
        <authorList>
            <person name="Weinstock G."/>
            <person name="Sodergren E."/>
            <person name="Clifton S."/>
            <person name="Fulton L."/>
            <person name="Fulton B."/>
            <person name="Courtney L."/>
            <person name="Fronick C."/>
            <person name="Harrison M."/>
            <person name="Strong C."/>
            <person name="Farmer C."/>
            <person name="Delehaunty K."/>
            <person name="Markovic C."/>
            <person name="Hall O."/>
            <person name="Minx P."/>
            <person name="Tomlinson C."/>
            <person name="Mitreva M."/>
            <person name="Nelson J."/>
            <person name="Hou S."/>
            <person name="Wollam A."/>
            <person name="Pepin K.H."/>
            <person name="Johnson M."/>
            <person name="Bhonagiri V."/>
            <person name="Nash W.E."/>
            <person name="Suruliraj S."/>
            <person name="Warren W."/>
            <person name="Chinwalla A."/>
            <person name="Mardis E.R."/>
            <person name="Wilson R.K."/>
        </authorList>
    </citation>
    <scope>NUCLEOTIDE SEQUENCE [LARGE SCALE GENOMIC DNA]</scope>
    <source>
        <strain evidence="5">OS1</strain>
    </source>
</reference>
<dbReference type="InterPro" id="IPR031107">
    <property type="entry name" value="Small_HSP"/>
</dbReference>
<dbReference type="PROSITE" id="PS01031">
    <property type="entry name" value="SHSP"/>
    <property type="match status" value="1"/>
</dbReference>
<dbReference type="OrthoDB" id="9811615at2"/>
<comment type="similarity">
    <text evidence="1 2">Belongs to the small heat shock protein (HSP20) family.</text>
</comment>
<feature type="domain" description="SHSP" evidence="3">
    <location>
        <begin position="44"/>
        <end position="158"/>
    </location>
</feature>
<dbReference type="eggNOG" id="COG0071">
    <property type="taxonomic scope" value="Bacteria"/>
</dbReference>
<dbReference type="SUPFAM" id="SSF49764">
    <property type="entry name" value="HSP20-like chaperones"/>
    <property type="match status" value="1"/>
</dbReference>
<keyword evidence="5" id="KW-1185">Reference proteome</keyword>
<dbReference type="Gene3D" id="2.60.40.790">
    <property type="match status" value="1"/>
</dbReference>
<evidence type="ECO:0000256" key="2">
    <source>
        <dbReference type="RuleBase" id="RU003616"/>
    </source>
</evidence>
<name>A0A0T5XDI0_9BACT</name>
<protein>
    <submittedName>
        <fullName evidence="4">Hsp20/alpha crystallin family protein</fullName>
    </submittedName>
</protein>
<dbReference type="InterPro" id="IPR008978">
    <property type="entry name" value="HSP20-like_chaperone"/>
</dbReference>
<evidence type="ECO:0000259" key="3">
    <source>
        <dbReference type="PROSITE" id="PS01031"/>
    </source>
</evidence>
<dbReference type="Pfam" id="PF00011">
    <property type="entry name" value="HSP20"/>
    <property type="match status" value="1"/>
</dbReference>
<dbReference type="PANTHER" id="PTHR11527">
    <property type="entry name" value="HEAT-SHOCK PROTEIN 20 FAMILY MEMBER"/>
    <property type="match status" value="1"/>
</dbReference>
<dbReference type="STRING" id="592015.HMPREF1705_03700"/>
<dbReference type="InterPro" id="IPR002068">
    <property type="entry name" value="A-crystallin/Hsp20_dom"/>
</dbReference>
<evidence type="ECO:0000313" key="5">
    <source>
        <dbReference type="Proteomes" id="UP000005273"/>
    </source>
</evidence>
<dbReference type="AlphaFoldDB" id="A0A0T5XDI0"/>
<proteinExistence type="inferred from homology"/>
<sequence length="159" mass="18158">MKRPELPERRGRGLWWNPWMTGIDRLQEEISRVFDDFASRFVPPVLGGGAVSVDVYRKDGNVIVEAEMPGIDPRDVDIKVYEDKVLLRAEKGASREVESEDVIRSERYYGKISRVISLPVEVIPEKAKAKFKNGLLVIAIPEKELEEEGGYRINIETED</sequence>
<dbReference type="EMBL" id="ACJX03000001">
    <property type="protein sequence ID" value="KRT36416.1"/>
    <property type="molecule type" value="Genomic_DNA"/>
</dbReference>
<organism evidence="4 5">
    <name type="scientific">Acetomicrobium hydrogeniformans ATCC BAA-1850</name>
    <dbReference type="NCBI Taxonomy" id="592015"/>
    <lineage>
        <taxon>Bacteria</taxon>
        <taxon>Thermotogati</taxon>
        <taxon>Synergistota</taxon>
        <taxon>Synergistia</taxon>
        <taxon>Synergistales</taxon>
        <taxon>Acetomicrobiaceae</taxon>
        <taxon>Acetomicrobium</taxon>
    </lineage>
</organism>
<evidence type="ECO:0000256" key="1">
    <source>
        <dbReference type="PROSITE-ProRule" id="PRU00285"/>
    </source>
</evidence>
<gene>
    <name evidence="4" type="ORF">HMPREF1705_03700</name>
</gene>
<dbReference type="CDD" id="cd06464">
    <property type="entry name" value="ACD_sHsps-like"/>
    <property type="match status" value="1"/>
</dbReference>